<dbReference type="EMBL" id="FR936493">
    <property type="protein sequence ID" value="CDQ98310.1"/>
    <property type="molecule type" value="Genomic_DNA"/>
</dbReference>
<name>A0A060ZAL8_ONCMY</name>
<evidence type="ECO:0000313" key="4">
    <source>
        <dbReference type="Proteomes" id="UP000193380"/>
    </source>
</evidence>
<evidence type="ECO:0000256" key="1">
    <source>
        <dbReference type="SAM" id="MobiDB-lite"/>
    </source>
</evidence>
<dbReference type="InterPro" id="IPR040676">
    <property type="entry name" value="DUF5641"/>
</dbReference>
<organism evidence="3 4">
    <name type="scientific">Oncorhynchus mykiss</name>
    <name type="common">Rainbow trout</name>
    <name type="synonym">Salmo gairdneri</name>
    <dbReference type="NCBI Taxonomy" id="8022"/>
    <lineage>
        <taxon>Eukaryota</taxon>
        <taxon>Metazoa</taxon>
        <taxon>Chordata</taxon>
        <taxon>Craniata</taxon>
        <taxon>Vertebrata</taxon>
        <taxon>Euteleostomi</taxon>
        <taxon>Actinopterygii</taxon>
        <taxon>Neopterygii</taxon>
        <taxon>Teleostei</taxon>
        <taxon>Protacanthopterygii</taxon>
        <taxon>Salmoniformes</taxon>
        <taxon>Salmonidae</taxon>
        <taxon>Salmoninae</taxon>
        <taxon>Oncorhynchus</taxon>
    </lineage>
</organism>
<dbReference type="Proteomes" id="UP000193380">
    <property type="component" value="Unassembled WGS sequence"/>
</dbReference>
<evidence type="ECO:0000313" key="3">
    <source>
        <dbReference type="EMBL" id="CDQ98310.1"/>
    </source>
</evidence>
<reference evidence="3" key="2">
    <citation type="submission" date="2014-03" db="EMBL/GenBank/DDBJ databases">
        <authorList>
            <person name="Genoscope - CEA"/>
        </authorList>
    </citation>
    <scope>NUCLEOTIDE SEQUENCE</scope>
</reference>
<proteinExistence type="predicted"/>
<dbReference type="AlphaFoldDB" id="A0A060ZAL8"/>
<gene>
    <name evidence="3" type="ORF">GSONMT00011222001</name>
</gene>
<evidence type="ECO:0000259" key="2">
    <source>
        <dbReference type="Pfam" id="PF18701"/>
    </source>
</evidence>
<dbReference type="STRING" id="8022.A0A060ZAL8"/>
<protein>
    <recommendedName>
        <fullName evidence="2">DUF5641 domain-containing protein</fullName>
    </recommendedName>
</protein>
<dbReference type="PANTHER" id="PTHR47331">
    <property type="entry name" value="PHD-TYPE DOMAIN-CONTAINING PROTEIN"/>
    <property type="match status" value="1"/>
</dbReference>
<feature type="non-terminal residue" evidence="3">
    <location>
        <position position="1"/>
    </location>
</feature>
<dbReference type="PaxDb" id="8022-A0A060ZAL8"/>
<accession>A0A060ZAL8</accession>
<sequence length="343" mass="38198">VCRYATPLLRVPNHPPLATTTRAVLPLLRGTERRLVKNPELAEVHNREIHNLVKAGLSQPENEWPTAPRRTAPPQPTEAHELRRSAQCYSISTEPTTALPDLTQSQTLPDLITATNQTSDGVASIPTSLASETLLLQQAQAVSFPEELKALKAGREVAKDSCLLSLAPEYDPILGVIRVGGRLRQAEVLDPDAIHPIIIDSKPLGYLSADIADSDPVTPTMLLMGRRDASLPQAMYADTNLVGRRRWRHSQILADHFWARFIRDYLPSLQHRGKWRREMASLETGQVVMMVDPQLPRASRPVGRITKTMLGTDGRVRSVKNRTYIRPVARLIPLPEMTEDGEQ</sequence>
<feature type="domain" description="DUF5641" evidence="2">
    <location>
        <begin position="245"/>
        <end position="334"/>
    </location>
</feature>
<feature type="region of interest" description="Disordered" evidence="1">
    <location>
        <begin position="58"/>
        <end position="83"/>
    </location>
</feature>
<reference evidence="3" key="1">
    <citation type="journal article" date="2014" name="Nat. Commun.">
        <title>The rainbow trout genome provides novel insights into evolution after whole-genome duplication in vertebrates.</title>
        <authorList>
            <person name="Berthelot C."/>
            <person name="Brunet F."/>
            <person name="Chalopin D."/>
            <person name="Juanchich A."/>
            <person name="Bernard M."/>
            <person name="Noel B."/>
            <person name="Bento P."/>
            <person name="Da Silva C."/>
            <person name="Labadie K."/>
            <person name="Alberti A."/>
            <person name="Aury J.M."/>
            <person name="Louis A."/>
            <person name="Dehais P."/>
            <person name="Bardou P."/>
            <person name="Montfort J."/>
            <person name="Klopp C."/>
            <person name="Cabau C."/>
            <person name="Gaspin C."/>
            <person name="Thorgaard G.H."/>
            <person name="Boussaha M."/>
            <person name="Quillet E."/>
            <person name="Guyomard R."/>
            <person name="Galiana D."/>
            <person name="Bobe J."/>
            <person name="Volff J.N."/>
            <person name="Genet C."/>
            <person name="Wincker P."/>
            <person name="Jaillon O."/>
            <person name="Roest Crollius H."/>
            <person name="Guiguen Y."/>
        </authorList>
    </citation>
    <scope>NUCLEOTIDE SEQUENCE [LARGE SCALE GENOMIC DNA]</scope>
</reference>
<dbReference type="Pfam" id="PF18701">
    <property type="entry name" value="DUF5641"/>
    <property type="match status" value="1"/>
</dbReference>